<organism evidence="2 3">
    <name type="scientific">Exophiala sideris</name>
    <dbReference type="NCBI Taxonomy" id="1016849"/>
    <lineage>
        <taxon>Eukaryota</taxon>
        <taxon>Fungi</taxon>
        <taxon>Dikarya</taxon>
        <taxon>Ascomycota</taxon>
        <taxon>Pezizomycotina</taxon>
        <taxon>Eurotiomycetes</taxon>
        <taxon>Chaetothyriomycetidae</taxon>
        <taxon>Chaetothyriales</taxon>
        <taxon>Herpotrichiellaceae</taxon>
        <taxon>Exophiala</taxon>
    </lineage>
</organism>
<gene>
    <name evidence="2" type="ORF">PV11_06655</name>
</gene>
<feature type="compositionally biased region" description="Basic and acidic residues" evidence="1">
    <location>
        <begin position="24"/>
        <end position="36"/>
    </location>
</feature>
<dbReference type="InterPro" id="IPR021833">
    <property type="entry name" value="DUF3425"/>
</dbReference>
<dbReference type="OrthoDB" id="2245989at2759"/>
<accession>A0A0D1YW69</accession>
<dbReference type="STRING" id="1016849.A0A0D1YW69"/>
<evidence type="ECO:0008006" key="4">
    <source>
        <dbReference type="Google" id="ProtNLM"/>
    </source>
</evidence>
<dbReference type="Proteomes" id="UP000053599">
    <property type="component" value="Unassembled WGS sequence"/>
</dbReference>
<protein>
    <recommendedName>
        <fullName evidence="4">BZIP domain-containing protein</fullName>
    </recommendedName>
</protein>
<proteinExistence type="predicted"/>
<name>A0A0D1YW69_9EURO</name>
<evidence type="ECO:0000313" key="3">
    <source>
        <dbReference type="Proteomes" id="UP000053599"/>
    </source>
</evidence>
<dbReference type="PANTHER" id="PTHR38116">
    <property type="entry name" value="CHROMOSOME 7, WHOLE GENOME SHOTGUN SEQUENCE"/>
    <property type="match status" value="1"/>
</dbReference>
<feature type="region of interest" description="Disordered" evidence="1">
    <location>
        <begin position="1"/>
        <end position="81"/>
    </location>
</feature>
<dbReference type="AlphaFoldDB" id="A0A0D1YW69"/>
<dbReference type="Pfam" id="PF11905">
    <property type="entry name" value="DUF3425"/>
    <property type="match status" value="1"/>
</dbReference>
<evidence type="ECO:0000313" key="2">
    <source>
        <dbReference type="EMBL" id="KIV79068.1"/>
    </source>
</evidence>
<sequence>MIGKRKRGRPKVDSKLDNWSGVQDLRERKRIQDRLAQRARRDRLVANKSKTPEAVSEASDNPVGISNETSPERSPEAKSNQSCLDLIPVSPQSTHRIDFHAFACAGVPAMRSHHLRCSLSGMSIYLALGRHALVQGTICSACDENAPSPIEYLSLPDSLKPTPLQLVKPHRKWIDRFPFPRMRDNLILLSEILDLDDFVRDLFGMSSLIFRHESGQATWDPGAWIIAPEFASKWGYLLR</sequence>
<reference evidence="2 3" key="1">
    <citation type="submission" date="2015-01" db="EMBL/GenBank/DDBJ databases">
        <title>The Genome Sequence of Exophiala sideris CBS121828.</title>
        <authorList>
            <consortium name="The Broad Institute Genomics Platform"/>
            <person name="Cuomo C."/>
            <person name="de Hoog S."/>
            <person name="Gorbushina A."/>
            <person name="Stielow B."/>
            <person name="Teixiera M."/>
            <person name="Abouelleil A."/>
            <person name="Chapman S.B."/>
            <person name="Priest M."/>
            <person name="Young S.K."/>
            <person name="Wortman J."/>
            <person name="Nusbaum C."/>
            <person name="Birren B."/>
        </authorList>
    </citation>
    <scope>NUCLEOTIDE SEQUENCE [LARGE SCALE GENOMIC DNA]</scope>
    <source>
        <strain evidence="2 3">CBS 121828</strain>
    </source>
</reference>
<dbReference type="PANTHER" id="PTHR38116:SF9">
    <property type="entry name" value="BZIP DOMAIN-CONTAINING PROTEIN"/>
    <property type="match status" value="1"/>
</dbReference>
<dbReference type="HOGENOM" id="CLU_033726_1_0_1"/>
<evidence type="ECO:0000256" key="1">
    <source>
        <dbReference type="SAM" id="MobiDB-lite"/>
    </source>
</evidence>
<dbReference type="EMBL" id="KN846953">
    <property type="protein sequence ID" value="KIV79068.1"/>
    <property type="molecule type" value="Genomic_DNA"/>
</dbReference>